<reference evidence="1 2" key="1">
    <citation type="submission" date="2019-09" db="EMBL/GenBank/DDBJ databases">
        <authorList>
            <person name="Dittami M. S."/>
        </authorList>
    </citation>
    <scope>NUCLEOTIDE SEQUENCE [LARGE SCALE GENOMIC DNA]</scope>
    <source>
        <strain evidence="1">SPHINGO391</strain>
    </source>
</reference>
<gene>
    <name evidence="1" type="ORF">SPHINGO391_240025</name>
</gene>
<protein>
    <submittedName>
        <fullName evidence="1">Uncharacterized protein</fullName>
    </submittedName>
</protein>
<accession>A0A5E7XWC4</accession>
<name>A0A5E7XWC4_9SPHN</name>
<organism evidence="1 2">
    <name type="scientific">Sphingomonas aurantiaca</name>
    <dbReference type="NCBI Taxonomy" id="185949"/>
    <lineage>
        <taxon>Bacteria</taxon>
        <taxon>Pseudomonadati</taxon>
        <taxon>Pseudomonadota</taxon>
        <taxon>Alphaproteobacteria</taxon>
        <taxon>Sphingomonadales</taxon>
        <taxon>Sphingomonadaceae</taxon>
        <taxon>Sphingomonas</taxon>
    </lineage>
</organism>
<proteinExistence type="predicted"/>
<evidence type="ECO:0000313" key="1">
    <source>
        <dbReference type="EMBL" id="VVS98546.1"/>
    </source>
</evidence>
<sequence length="223" mass="23902">MTVIFGLTFITGGLVGADTRRHNSLTRSAAGSGCKVRSFGNRAVVAKAGYGPSADHVWERIAEKVRGRDLDASEVADIVEEEGRAVLKECRAKGLAEGTAPGDLQFLISGISGDEPTIHGIQIGDMQREDAAGPGKVIAFGMRDETQARAVDLLECGLQKTSDGVLASVWNWTRDLVEEERKGAPYAVDFPADVIFVRVGQTIEQFAVTSETMSNPRGIVRVI</sequence>
<evidence type="ECO:0000313" key="2">
    <source>
        <dbReference type="Proteomes" id="UP000326857"/>
    </source>
</evidence>
<dbReference type="EMBL" id="CABVLI010000017">
    <property type="protein sequence ID" value="VVS98546.1"/>
    <property type="molecule type" value="Genomic_DNA"/>
</dbReference>
<dbReference type="Proteomes" id="UP000326857">
    <property type="component" value="Unassembled WGS sequence"/>
</dbReference>
<dbReference type="RefSeq" id="WP_151989761.1">
    <property type="nucleotide sequence ID" value="NZ_LR701517.1"/>
</dbReference>
<dbReference type="AlphaFoldDB" id="A0A5E7XWC4"/>